<accession>G0QWP0</accession>
<dbReference type="Gene3D" id="1.20.120.1750">
    <property type="match status" value="1"/>
</dbReference>
<evidence type="ECO:0000256" key="6">
    <source>
        <dbReference type="ARBA" id="ARBA00022771"/>
    </source>
</evidence>
<keyword evidence="8" id="KW-0862">Zinc</keyword>
<dbReference type="RefSeq" id="XP_004031942.1">
    <property type="nucleotide sequence ID" value="XM_004031894.1"/>
</dbReference>
<comment type="catalytic activity">
    <reaction evidence="1">
        <text>[E2 ubiquitin-conjugating enzyme]-S-ubiquitinyl-L-cysteine + [acceptor protein]-L-lysine = [E2 ubiquitin-conjugating enzyme]-L-cysteine + [acceptor protein]-N(6)-ubiquitinyl-L-lysine.</text>
        <dbReference type="EC" id="2.3.2.31"/>
    </reaction>
</comment>
<evidence type="ECO:0000256" key="2">
    <source>
        <dbReference type="ARBA" id="ARBA00012251"/>
    </source>
</evidence>
<evidence type="ECO:0000256" key="3">
    <source>
        <dbReference type="ARBA" id="ARBA00022679"/>
    </source>
</evidence>
<dbReference type="InterPro" id="IPR031127">
    <property type="entry name" value="E3_UB_ligase_RBR"/>
</dbReference>
<dbReference type="OrthoDB" id="293424at2759"/>
<dbReference type="InParanoid" id="G0QWP0"/>
<organism evidence="11 12">
    <name type="scientific">Ichthyophthirius multifiliis</name>
    <name type="common">White spot disease agent</name>
    <name type="synonym">Ich</name>
    <dbReference type="NCBI Taxonomy" id="5932"/>
    <lineage>
        <taxon>Eukaryota</taxon>
        <taxon>Sar</taxon>
        <taxon>Alveolata</taxon>
        <taxon>Ciliophora</taxon>
        <taxon>Intramacronucleata</taxon>
        <taxon>Oligohymenophorea</taxon>
        <taxon>Hymenostomatida</taxon>
        <taxon>Ophryoglenina</taxon>
        <taxon>Ichthyophthirius</taxon>
    </lineage>
</organism>
<dbReference type="OMA" id="NNCEFYY"/>
<dbReference type="SUPFAM" id="SSF57850">
    <property type="entry name" value="RING/U-box"/>
    <property type="match status" value="1"/>
</dbReference>
<name>G0QWP0_ICHMU</name>
<dbReference type="Pfam" id="PF22191">
    <property type="entry name" value="IBR_1"/>
    <property type="match status" value="1"/>
</dbReference>
<keyword evidence="4" id="KW-0479">Metal-binding</keyword>
<keyword evidence="3" id="KW-0808">Transferase</keyword>
<feature type="non-terminal residue" evidence="11">
    <location>
        <position position="1"/>
    </location>
</feature>
<keyword evidence="7" id="KW-0833">Ubl conjugation pathway</keyword>
<protein>
    <recommendedName>
        <fullName evidence="2">RBR-type E3 ubiquitin transferase</fullName>
        <ecNumber evidence="2">2.3.2.31</ecNumber>
    </recommendedName>
</protein>
<dbReference type="EMBL" id="GL984007">
    <property type="protein sequence ID" value="EGR30355.1"/>
    <property type="molecule type" value="Genomic_DNA"/>
</dbReference>
<dbReference type="GO" id="GO:0016567">
    <property type="term" value="P:protein ubiquitination"/>
    <property type="evidence" value="ECO:0007669"/>
    <property type="project" value="InterPro"/>
</dbReference>
<keyword evidence="6" id="KW-0863">Zinc-finger</keyword>
<dbReference type="GeneID" id="14906477"/>
<evidence type="ECO:0000256" key="9">
    <source>
        <dbReference type="SAM" id="Phobius"/>
    </source>
</evidence>
<evidence type="ECO:0000256" key="8">
    <source>
        <dbReference type="ARBA" id="ARBA00022833"/>
    </source>
</evidence>
<dbReference type="GO" id="GO:0016491">
    <property type="term" value="F:oxidoreductase activity"/>
    <property type="evidence" value="ECO:0007669"/>
    <property type="project" value="UniProtKB-KW"/>
</dbReference>
<gene>
    <name evidence="11" type="ORF">IMG5_133980</name>
</gene>
<evidence type="ECO:0000256" key="7">
    <source>
        <dbReference type="ARBA" id="ARBA00022786"/>
    </source>
</evidence>
<keyword evidence="11" id="KW-0560">Oxidoreductase</keyword>
<evidence type="ECO:0000313" key="12">
    <source>
        <dbReference type="Proteomes" id="UP000008983"/>
    </source>
</evidence>
<reference evidence="11 12" key="1">
    <citation type="submission" date="2011-07" db="EMBL/GenBank/DDBJ databases">
        <authorList>
            <person name="Coyne R."/>
            <person name="Brami D."/>
            <person name="Johnson J."/>
            <person name="Hostetler J."/>
            <person name="Hannick L."/>
            <person name="Clark T."/>
            <person name="Cassidy-Hanley D."/>
            <person name="Inman J."/>
        </authorList>
    </citation>
    <scope>NUCLEOTIDE SEQUENCE [LARGE SCALE GENOMIC DNA]</scope>
    <source>
        <strain evidence="11 12">G5</strain>
    </source>
</reference>
<keyword evidence="9" id="KW-0812">Transmembrane</keyword>
<dbReference type="Proteomes" id="UP000008983">
    <property type="component" value="Unassembled WGS sequence"/>
</dbReference>
<keyword evidence="9" id="KW-1133">Transmembrane helix</keyword>
<evidence type="ECO:0000256" key="1">
    <source>
        <dbReference type="ARBA" id="ARBA00001798"/>
    </source>
</evidence>
<feature type="transmembrane region" description="Helical" evidence="9">
    <location>
        <begin position="280"/>
        <end position="298"/>
    </location>
</feature>
<dbReference type="InterPro" id="IPR002867">
    <property type="entry name" value="IBR_dom"/>
</dbReference>
<dbReference type="InterPro" id="IPR044066">
    <property type="entry name" value="TRIAD_supradom"/>
</dbReference>
<dbReference type="SMART" id="SM00647">
    <property type="entry name" value="IBR"/>
    <property type="match status" value="1"/>
</dbReference>
<feature type="transmembrane region" description="Helical" evidence="9">
    <location>
        <begin position="220"/>
        <end position="240"/>
    </location>
</feature>
<dbReference type="GO" id="GO:0061630">
    <property type="term" value="F:ubiquitin protein ligase activity"/>
    <property type="evidence" value="ECO:0007669"/>
    <property type="project" value="UniProtKB-EC"/>
</dbReference>
<evidence type="ECO:0000256" key="4">
    <source>
        <dbReference type="ARBA" id="ARBA00022723"/>
    </source>
</evidence>
<dbReference type="STRING" id="857967.G0QWP0"/>
<dbReference type="PROSITE" id="PS51873">
    <property type="entry name" value="TRIAD"/>
    <property type="match status" value="1"/>
</dbReference>
<evidence type="ECO:0000259" key="10">
    <source>
        <dbReference type="PROSITE" id="PS51873"/>
    </source>
</evidence>
<dbReference type="eggNOG" id="KOG1815">
    <property type="taxonomic scope" value="Eukaryota"/>
</dbReference>
<sequence>ECQICIQCYKLYLTLQISELHFNINSNIRCPNQQCPQLYQMQEYLLAIPDCEDLNDQLFHRYLQQDDSMRNCPKKGCHYYGFFPEKSCSDQFICEICQTEWKDNYNIRLNERIYLFLNNILLIKNDIFTYLYEYIMTKECPNCGIPITKNGGCMHMNCKKCLYEFCWVCKQNYSYHKKTQCVAYFYAKYGILQYNLVNFLVLFNLHNAIFNFIYELLVYIGYSIVFNILAFQFYFLLFCWRNYQISQQYTQQWIQLNLAQQKGKIFHYVYSYIHYMRNLYFYYLLFLRKFLPCIAFYAY</sequence>
<keyword evidence="5" id="KW-0677">Repeat</keyword>
<evidence type="ECO:0000313" key="11">
    <source>
        <dbReference type="EMBL" id="EGR30355.1"/>
    </source>
</evidence>
<dbReference type="EC" id="2.3.2.31" evidence="2"/>
<proteinExistence type="predicted"/>
<dbReference type="AlphaFoldDB" id="G0QWP0"/>
<dbReference type="GO" id="GO:0008270">
    <property type="term" value="F:zinc ion binding"/>
    <property type="evidence" value="ECO:0007669"/>
    <property type="project" value="UniProtKB-KW"/>
</dbReference>
<keyword evidence="9" id="KW-0472">Membrane</keyword>
<keyword evidence="12" id="KW-1185">Reference proteome</keyword>
<dbReference type="PANTHER" id="PTHR11685">
    <property type="entry name" value="RBR FAMILY RING FINGER AND IBR DOMAIN-CONTAINING"/>
    <property type="match status" value="1"/>
</dbReference>
<evidence type="ECO:0000256" key="5">
    <source>
        <dbReference type="ARBA" id="ARBA00022737"/>
    </source>
</evidence>
<feature type="domain" description="RING-type" evidence="10">
    <location>
        <begin position="1"/>
        <end position="190"/>
    </location>
</feature>